<protein>
    <submittedName>
        <fullName evidence="1">Uncharacterized protein</fullName>
    </submittedName>
</protein>
<evidence type="ECO:0000313" key="1">
    <source>
        <dbReference type="EMBL" id="EEV16299.1"/>
    </source>
</evidence>
<name>C8PLI7_9BACT</name>
<sequence>MNFALKCRCETEKPFIKANLQIQNASLLDCFDHFVVSQ</sequence>
<proteinExistence type="predicted"/>
<keyword evidence="2" id="KW-1185">Reference proteome</keyword>
<dbReference type="AlphaFoldDB" id="C8PLI7"/>
<comment type="caution">
    <text evidence="1">The sequence shown here is derived from an EMBL/GenBank/DDBJ whole genome shotgun (WGS) entry which is preliminary data.</text>
</comment>
<evidence type="ECO:0000313" key="2">
    <source>
        <dbReference type="Proteomes" id="UP000005709"/>
    </source>
</evidence>
<gene>
    <name evidence="1" type="ORF">CAMGR0001_1996</name>
</gene>
<dbReference type="EMBL" id="ACYG01000032">
    <property type="protein sequence ID" value="EEV16299.1"/>
    <property type="molecule type" value="Genomic_DNA"/>
</dbReference>
<accession>C8PLI7</accession>
<reference evidence="1 2" key="1">
    <citation type="submission" date="2009-07" db="EMBL/GenBank/DDBJ databases">
        <authorList>
            <person name="Madupu R."/>
            <person name="Sebastian Y."/>
            <person name="Durkin A.S."/>
            <person name="Torralba M."/>
            <person name="Methe B."/>
            <person name="Sutton G.G."/>
            <person name="Strausberg R.L."/>
            <person name="Nelson K.E."/>
        </authorList>
    </citation>
    <scope>NUCLEOTIDE SEQUENCE [LARGE SCALE GENOMIC DNA]</scope>
    <source>
        <strain evidence="1 2">RM3268</strain>
    </source>
</reference>
<dbReference type="Proteomes" id="UP000005709">
    <property type="component" value="Unassembled WGS sequence"/>
</dbReference>
<organism evidence="1 2">
    <name type="scientific">Campylobacter gracilis RM3268</name>
    <dbReference type="NCBI Taxonomy" id="553220"/>
    <lineage>
        <taxon>Bacteria</taxon>
        <taxon>Pseudomonadati</taxon>
        <taxon>Campylobacterota</taxon>
        <taxon>Epsilonproteobacteria</taxon>
        <taxon>Campylobacterales</taxon>
        <taxon>Campylobacteraceae</taxon>
        <taxon>Campylobacter</taxon>
    </lineage>
</organism>